<protein>
    <submittedName>
        <fullName evidence="2">Uncharacterized protein</fullName>
    </submittedName>
</protein>
<feature type="region of interest" description="Disordered" evidence="1">
    <location>
        <begin position="1"/>
        <end position="43"/>
    </location>
</feature>
<dbReference type="AlphaFoldDB" id="A0A058Z8V6"/>
<evidence type="ECO:0000313" key="2">
    <source>
        <dbReference type="EMBL" id="KCV70506.1"/>
    </source>
</evidence>
<gene>
    <name evidence="2" type="ORF">H696_02855</name>
</gene>
<dbReference type="Proteomes" id="UP000030693">
    <property type="component" value="Unassembled WGS sequence"/>
</dbReference>
<dbReference type="EMBL" id="KB932204">
    <property type="protein sequence ID" value="KCV70506.1"/>
    <property type="molecule type" value="Genomic_DNA"/>
</dbReference>
<proteinExistence type="predicted"/>
<evidence type="ECO:0000313" key="3">
    <source>
        <dbReference type="Proteomes" id="UP000030693"/>
    </source>
</evidence>
<accession>A0A058Z8V6</accession>
<name>A0A058Z8V6_FONAL</name>
<evidence type="ECO:0000256" key="1">
    <source>
        <dbReference type="SAM" id="MobiDB-lite"/>
    </source>
</evidence>
<sequence>MLRLALRAGASGPATRARFSSRAGADVAAPSGRQPLPDVSPASAESSIRAALNGSLKLARRHLFIVSAIQTIHIPWHRPSACSSFANA</sequence>
<dbReference type="RefSeq" id="XP_009495022.1">
    <property type="nucleotide sequence ID" value="XM_009496747.1"/>
</dbReference>
<organism evidence="2">
    <name type="scientific">Fonticula alba</name>
    <name type="common">Slime mold</name>
    <dbReference type="NCBI Taxonomy" id="691883"/>
    <lineage>
        <taxon>Eukaryota</taxon>
        <taxon>Rotosphaerida</taxon>
        <taxon>Fonticulaceae</taxon>
        <taxon>Fonticula</taxon>
    </lineage>
</organism>
<reference evidence="2" key="1">
    <citation type="submission" date="2013-04" db="EMBL/GenBank/DDBJ databases">
        <title>The Genome Sequence of Fonticula alba ATCC 38817.</title>
        <authorList>
            <consortium name="The Broad Institute Genomics Platform"/>
            <person name="Russ C."/>
            <person name="Cuomo C."/>
            <person name="Burger G."/>
            <person name="Gray M.W."/>
            <person name="Holland P.W.H."/>
            <person name="King N."/>
            <person name="Lang F.B.F."/>
            <person name="Roger A.J."/>
            <person name="Ruiz-Trillo I."/>
            <person name="Brown M."/>
            <person name="Walker B."/>
            <person name="Young S."/>
            <person name="Zeng Q."/>
            <person name="Gargeya S."/>
            <person name="Fitzgerald M."/>
            <person name="Haas B."/>
            <person name="Abouelleil A."/>
            <person name="Allen A.W."/>
            <person name="Alvarado L."/>
            <person name="Arachchi H.M."/>
            <person name="Berlin A.M."/>
            <person name="Chapman S.B."/>
            <person name="Gainer-Dewar J."/>
            <person name="Goldberg J."/>
            <person name="Griggs A."/>
            <person name="Gujja S."/>
            <person name="Hansen M."/>
            <person name="Howarth C."/>
            <person name="Imamovic A."/>
            <person name="Ireland A."/>
            <person name="Larimer J."/>
            <person name="McCowan C."/>
            <person name="Murphy C."/>
            <person name="Pearson M."/>
            <person name="Poon T.W."/>
            <person name="Priest M."/>
            <person name="Roberts A."/>
            <person name="Saif S."/>
            <person name="Shea T."/>
            <person name="Sisk P."/>
            <person name="Sykes S."/>
            <person name="Wortman J."/>
            <person name="Nusbaum C."/>
            <person name="Birren B."/>
        </authorList>
    </citation>
    <scope>NUCLEOTIDE SEQUENCE [LARGE SCALE GENOMIC DNA]</scope>
    <source>
        <strain evidence="2">ATCC 38817</strain>
    </source>
</reference>
<keyword evidence="3" id="KW-1185">Reference proteome</keyword>
<dbReference type="GeneID" id="20527580"/>